<comment type="caution">
    <text evidence="4">The sequence shown here is derived from an EMBL/GenBank/DDBJ whole genome shotgun (WGS) entry which is preliminary data.</text>
</comment>
<dbReference type="EC" id="2.3.1.30" evidence="4"/>
<dbReference type="Gene3D" id="2.160.10.10">
    <property type="entry name" value="Hexapeptide repeat proteins"/>
    <property type="match status" value="1"/>
</dbReference>
<accession>A0A840FA45</accession>
<dbReference type="InterPro" id="IPR045304">
    <property type="entry name" value="LbH_SAT"/>
</dbReference>
<dbReference type="RefSeq" id="WP_221364229.1">
    <property type="nucleotide sequence ID" value="NZ_JACIEV010000003.1"/>
</dbReference>
<keyword evidence="5" id="KW-1185">Reference proteome</keyword>
<dbReference type="PANTHER" id="PTHR42811">
    <property type="entry name" value="SERINE ACETYLTRANSFERASE"/>
    <property type="match status" value="1"/>
</dbReference>
<evidence type="ECO:0000256" key="2">
    <source>
        <dbReference type="ARBA" id="ARBA00023315"/>
    </source>
</evidence>
<keyword evidence="1 4" id="KW-0808">Transferase</keyword>
<sequence>MIDQPAAPVVSATEPDWTRERPTTRWDPSRRFLAALRDMQRTTGRRSIGRKLIVLRYRFWSIVTQADIPPEATIAGGLIMPHPNGIVVFPASVIGPNCLLMQQVTLGVDGRREGAPRLGGHVDVSAGAKIIGPVTIGDHALIGANAVVTKDVEPGAIMVGVPARCIGYRR</sequence>
<dbReference type="InterPro" id="IPR011004">
    <property type="entry name" value="Trimer_LpxA-like_sf"/>
</dbReference>
<dbReference type="SUPFAM" id="SSF51161">
    <property type="entry name" value="Trimeric LpxA-like enzymes"/>
    <property type="match status" value="1"/>
</dbReference>
<dbReference type="CDD" id="cd03354">
    <property type="entry name" value="LbH_SAT"/>
    <property type="match status" value="1"/>
</dbReference>
<feature type="region of interest" description="Disordered" evidence="3">
    <location>
        <begin position="1"/>
        <end position="24"/>
    </location>
</feature>
<proteinExistence type="predicted"/>
<evidence type="ECO:0000256" key="1">
    <source>
        <dbReference type="ARBA" id="ARBA00022679"/>
    </source>
</evidence>
<dbReference type="GO" id="GO:0009001">
    <property type="term" value="F:serine O-acetyltransferase activity"/>
    <property type="evidence" value="ECO:0007669"/>
    <property type="project" value="UniProtKB-EC"/>
</dbReference>
<name>A0A840FA45_9SPHN</name>
<organism evidence="4 5">
    <name type="scientific">Sphingomonas jinjuensis</name>
    <dbReference type="NCBI Taxonomy" id="535907"/>
    <lineage>
        <taxon>Bacteria</taxon>
        <taxon>Pseudomonadati</taxon>
        <taxon>Pseudomonadota</taxon>
        <taxon>Alphaproteobacteria</taxon>
        <taxon>Sphingomonadales</taxon>
        <taxon>Sphingomonadaceae</taxon>
        <taxon>Sphingomonas</taxon>
    </lineage>
</organism>
<dbReference type="Proteomes" id="UP000529795">
    <property type="component" value="Unassembled WGS sequence"/>
</dbReference>
<reference evidence="4 5" key="1">
    <citation type="submission" date="2020-08" db="EMBL/GenBank/DDBJ databases">
        <title>Genomic Encyclopedia of Type Strains, Phase IV (KMG-IV): sequencing the most valuable type-strain genomes for metagenomic binning, comparative biology and taxonomic classification.</title>
        <authorList>
            <person name="Goeker M."/>
        </authorList>
    </citation>
    <scope>NUCLEOTIDE SEQUENCE [LARGE SCALE GENOMIC DNA]</scope>
    <source>
        <strain evidence="4 5">YC6723</strain>
    </source>
</reference>
<protein>
    <submittedName>
        <fullName evidence="4">Serine O-acetyltransferase</fullName>
        <ecNumber evidence="4">2.3.1.30</ecNumber>
    </submittedName>
</protein>
<gene>
    <name evidence="4" type="ORF">GGQ80_001393</name>
</gene>
<dbReference type="EMBL" id="JACIEV010000003">
    <property type="protein sequence ID" value="MBB4153491.1"/>
    <property type="molecule type" value="Genomic_DNA"/>
</dbReference>
<keyword evidence="2 4" id="KW-0012">Acyltransferase</keyword>
<evidence type="ECO:0000313" key="4">
    <source>
        <dbReference type="EMBL" id="MBB4153491.1"/>
    </source>
</evidence>
<evidence type="ECO:0000313" key="5">
    <source>
        <dbReference type="Proteomes" id="UP000529795"/>
    </source>
</evidence>
<dbReference type="AlphaFoldDB" id="A0A840FA45"/>
<evidence type="ECO:0000256" key="3">
    <source>
        <dbReference type="SAM" id="MobiDB-lite"/>
    </source>
</evidence>